<comment type="caution">
    <text evidence="5">The sequence shown here is derived from an EMBL/GenBank/DDBJ whole genome shotgun (WGS) entry which is preliminary data.</text>
</comment>
<feature type="signal peptide" evidence="3">
    <location>
        <begin position="1"/>
        <end position="20"/>
    </location>
</feature>
<sequence length="1238" mass="142327">MKLKRYSVFGLVLIIFNACATYKAQYLDEEETKQVSYPVDRKLEKRFFLIGDAGNAPMGGTTPGLKALQSVLDTMPNQDYALFLGDNLYPLGMPKKDDPDRALAEYRLDIQIETMKQFPGEIMFIPGNHEYYSGGIKGLERQEKYINKKLEDKQKQSFFPEDGCGFTRVEISDDIHLLILDSQWFLEDWDNNPTINDKCDIKTRDKLFLEIEDALKDYQDKTIIFAIHHPLYTNGPHGGQFAFNKQVYPFQSGIPMPGVGSLITLVRKSGGISIQDRINERYKQLADRIITLTKNSDVDRIIFVSGHEHSLQYSRDGKIAQIVSGAGSKTSATKISNFAEFTYGKEGFAILDVFEDGSSWVRYYGAEGEGAKLMFETEVHPAESTFKVDTLPTTFPQTIKASVYNTDDTEKSKLYNDLWGSHYREVYGTKITAKTVDLDTLKGGLTPVRKGGGHQSKTLRLVDKEGREFNMRALEKSAVRFLQAVAFKDTYIENDLDNTLPEDILKDFYTAQHPYAAFSVADLADAINVYHTNPKLYYVPKQQALGKYNDEYGDELYMIEEKPMDEFLYKSDFGKPDDIDSTDKFFENLRDDEKYKLDEGAYIRARLFDMVLGDWDRHEDQWRWARFEKEDEELYEPIPRDRDQAFSSYDGSLLGTIRGMVTAAQMFQVYDGELKNLRWFNKEPLPMDRILLQNYTREDFKREGAYIKEHLTDEVIDEAFAKWFPKEIQDDHFEKLKSTFKERRDNMVDIASRYYDLMSELVILRGTDKDDIFEINRSGDGETTIKIYRNIKGEKEKKMVEKVFYTKETKEIWIYGLDDGDIFRVTGKGKNPVKIRIIGGQNNDIYDIENGKNIKVYDHKTKKNTVEKKGGARFKFTDDYKINLFNYKKDRYSSATFLPAVGFNPDDGVSLGVKASKTFYGFETNPFTSKHSLTAGYYFATNGFQLLYDGEVANVFNKTNIMFGGRFTSDNFAQNFFGYGSDTPNYDDDNGMDFNRVKMRYLSAYGGLVRRSNYGSDFQLKVKFDGAEVHKSEGRFIDNYDATAPFFDWQYFSSIEGNYHFESYDDKLIPGRGMLFNLTTGFTANLEGMDSNFGYLKSNVDFYNAISRSKRLVLKSSAATHINFGDGFLFYQAANLGGNTGLRGFRNQRFTGRNSLVFNEDIRYSLRDIKTRFLPLKIGIFGGVDYGRVWVKNDTANKWQHSYGGGMWVNILDSVNTDLMLFNSDDGLRFSFAFGFKF</sequence>
<dbReference type="InterPro" id="IPR029052">
    <property type="entry name" value="Metallo-depent_PP-like"/>
</dbReference>
<dbReference type="Pfam" id="PF00149">
    <property type="entry name" value="Metallophos"/>
    <property type="match status" value="1"/>
</dbReference>
<dbReference type="Proteomes" id="UP001143543">
    <property type="component" value="Unassembled WGS sequence"/>
</dbReference>
<name>A0ABQ5MGV2_9FLAO</name>
<keyword evidence="6" id="KW-1185">Reference proteome</keyword>
<reference evidence="5" key="1">
    <citation type="submission" date="2022-07" db="EMBL/GenBank/DDBJ databases">
        <title>Taxonomy of Novel Oxalotrophic and Methylotrophic Bacteria.</title>
        <authorList>
            <person name="Sahin N."/>
            <person name="Tani A."/>
        </authorList>
    </citation>
    <scope>NUCLEOTIDE SEQUENCE</scope>
    <source>
        <strain evidence="5">Y10</strain>
    </source>
</reference>
<evidence type="ECO:0000313" key="5">
    <source>
        <dbReference type="EMBL" id="GLB48536.1"/>
    </source>
</evidence>
<dbReference type="InterPro" id="IPR004843">
    <property type="entry name" value="Calcineurin-like_PHP"/>
</dbReference>
<dbReference type="Gene3D" id="2.40.160.50">
    <property type="entry name" value="membrane protein fhac: a member of the omp85/tpsb transporter family"/>
    <property type="match status" value="1"/>
</dbReference>
<dbReference type="RefSeq" id="WP_281764171.1">
    <property type="nucleotide sequence ID" value="NZ_BRVO01000001.1"/>
</dbReference>
<keyword evidence="1 3" id="KW-0732">Signal</keyword>
<evidence type="ECO:0000259" key="4">
    <source>
        <dbReference type="Pfam" id="PF00149"/>
    </source>
</evidence>
<organism evidence="5 6">
    <name type="scientific">Neptunitalea lumnitzerae</name>
    <dbReference type="NCBI Taxonomy" id="2965509"/>
    <lineage>
        <taxon>Bacteria</taxon>
        <taxon>Pseudomonadati</taxon>
        <taxon>Bacteroidota</taxon>
        <taxon>Flavobacteriia</taxon>
        <taxon>Flavobacteriales</taxon>
        <taxon>Flavobacteriaceae</taxon>
        <taxon>Neptunitalea</taxon>
    </lineage>
</organism>
<dbReference type="SUPFAM" id="SSF56300">
    <property type="entry name" value="Metallo-dependent phosphatases"/>
    <property type="match status" value="1"/>
</dbReference>
<dbReference type="PANTHER" id="PTHR10161">
    <property type="entry name" value="TARTRATE-RESISTANT ACID PHOSPHATASE TYPE 5"/>
    <property type="match status" value="1"/>
</dbReference>
<proteinExistence type="predicted"/>
<evidence type="ECO:0000313" key="6">
    <source>
        <dbReference type="Proteomes" id="UP001143543"/>
    </source>
</evidence>
<evidence type="ECO:0000256" key="3">
    <source>
        <dbReference type="SAM" id="SignalP"/>
    </source>
</evidence>
<accession>A0ABQ5MGV2</accession>
<protein>
    <recommendedName>
        <fullName evidence="4">Calcineurin-like phosphoesterase domain-containing protein</fullName>
    </recommendedName>
</protein>
<dbReference type="Gene3D" id="3.60.21.10">
    <property type="match status" value="1"/>
</dbReference>
<feature type="chain" id="PRO_5045871988" description="Calcineurin-like phosphoesterase domain-containing protein" evidence="3">
    <location>
        <begin position="21"/>
        <end position="1238"/>
    </location>
</feature>
<gene>
    <name evidence="5" type="ORF">Y10_09040</name>
</gene>
<dbReference type="EMBL" id="BRVO01000001">
    <property type="protein sequence ID" value="GLB48536.1"/>
    <property type="molecule type" value="Genomic_DNA"/>
</dbReference>
<evidence type="ECO:0000256" key="1">
    <source>
        <dbReference type="ARBA" id="ARBA00022729"/>
    </source>
</evidence>
<dbReference type="PANTHER" id="PTHR10161:SF14">
    <property type="entry name" value="TARTRATE-RESISTANT ACID PHOSPHATASE TYPE 5"/>
    <property type="match status" value="1"/>
</dbReference>
<feature type="domain" description="Calcineurin-like phosphoesterase" evidence="4">
    <location>
        <begin position="46"/>
        <end position="301"/>
    </location>
</feature>
<keyword evidence="2" id="KW-0378">Hydrolase</keyword>
<evidence type="ECO:0000256" key="2">
    <source>
        <dbReference type="ARBA" id="ARBA00022801"/>
    </source>
</evidence>
<dbReference type="InterPro" id="IPR051558">
    <property type="entry name" value="Metallophosphoesterase_PAP"/>
</dbReference>